<gene>
    <name evidence="2" type="ORF">HMPREF9241_00317</name>
</gene>
<organism evidence="2 3">
    <name type="scientific">Schaalia turicensis ACS-279-V-Col4</name>
    <dbReference type="NCBI Taxonomy" id="883077"/>
    <lineage>
        <taxon>Bacteria</taxon>
        <taxon>Bacillati</taxon>
        <taxon>Actinomycetota</taxon>
        <taxon>Actinomycetes</taxon>
        <taxon>Actinomycetales</taxon>
        <taxon>Actinomycetaceae</taxon>
        <taxon>Schaalia</taxon>
    </lineage>
</organism>
<dbReference type="Proteomes" id="UP000003994">
    <property type="component" value="Unassembled WGS sequence"/>
</dbReference>
<dbReference type="STRING" id="883077.HMPREF9241_00317"/>
<reference evidence="2 3" key="1">
    <citation type="submission" date="2012-07" db="EMBL/GenBank/DDBJ databases">
        <title>The Genome Sequence of Actinomyces turicensis ACS-279-V-COL4.</title>
        <authorList>
            <consortium name="The Broad Institute Genome Sequencing Platform"/>
            <person name="Earl A."/>
            <person name="Ward D."/>
            <person name="Feldgarden M."/>
            <person name="Gevers D."/>
            <person name="Saerens B."/>
            <person name="Vaneechoutte M."/>
            <person name="Walker B."/>
            <person name="Young S.K."/>
            <person name="Zeng Q."/>
            <person name="Gargeya S."/>
            <person name="Fitzgerald M."/>
            <person name="Haas B."/>
            <person name="Abouelleil A."/>
            <person name="Alvarado L."/>
            <person name="Arachchi H.M."/>
            <person name="Berlin A."/>
            <person name="Chapman S.B."/>
            <person name="Goldberg J."/>
            <person name="Griggs A."/>
            <person name="Gujja S."/>
            <person name="Hansen M."/>
            <person name="Howarth C."/>
            <person name="Imamovic A."/>
            <person name="Larimer J."/>
            <person name="McCowen C."/>
            <person name="Montmayeur A."/>
            <person name="Murphy C."/>
            <person name="Neiman D."/>
            <person name="Pearson M."/>
            <person name="Priest M."/>
            <person name="Roberts A."/>
            <person name="Saif S."/>
            <person name="Shea T."/>
            <person name="Sisk P."/>
            <person name="Sykes S."/>
            <person name="Wortman J."/>
            <person name="Nusbaum C."/>
            <person name="Birren B."/>
        </authorList>
    </citation>
    <scope>NUCLEOTIDE SEQUENCE [LARGE SCALE GENOMIC DNA]</scope>
    <source>
        <strain evidence="2 3">ACS-279-V-Col4</strain>
    </source>
</reference>
<keyword evidence="3" id="KW-1185">Reference proteome</keyword>
<evidence type="ECO:0000313" key="3">
    <source>
        <dbReference type="Proteomes" id="UP000003994"/>
    </source>
</evidence>
<comment type="caution">
    <text evidence="2">The sequence shown here is derived from an EMBL/GenBank/DDBJ whole genome shotgun (WGS) entry which is preliminary data.</text>
</comment>
<evidence type="ECO:0000256" key="1">
    <source>
        <dbReference type="SAM" id="MobiDB-lite"/>
    </source>
</evidence>
<feature type="region of interest" description="Disordered" evidence="1">
    <location>
        <begin position="87"/>
        <end position="108"/>
    </location>
</feature>
<dbReference type="eggNOG" id="ENOG5030IAA">
    <property type="taxonomic scope" value="Bacteria"/>
</dbReference>
<proteinExistence type="predicted"/>
<sequence length="229" mass="26193">MARLKPYLKRTGGDIPKSLELYCWHAELASDVHFILGMTEVFVRNAMDRQLQAWNRKQDPEATSWLLEDPAPPLDKLSASKRSQALNWANKESKQKPKTHSRKDQPSHDDVLSCVMFGMWADLLPHHGTSTPSDLAGLEAEKHRRALWKQCLIHAFPNEKDPDGSITYGRVARLHNLRNRVAHMEFLLDDDIDARMHDAFKLLESIDHRIAVWVGSKSTVKDTLSRCPI</sequence>
<name>K0Z699_9ACTO</name>
<dbReference type="AlphaFoldDB" id="K0Z699"/>
<accession>K0Z699</accession>
<evidence type="ECO:0008006" key="4">
    <source>
        <dbReference type="Google" id="ProtNLM"/>
    </source>
</evidence>
<dbReference type="HOGENOM" id="CLU_067089_2_0_11"/>
<protein>
    <recommendedName>
        <fullName evidence="4">Abi-like protein</fullName>
    </recommendedName>
</protein>
<dbReference type="EMBL" id="AGWQ01000003">
    <property type="protein sequence ID" value="EJZ87689.1"/>
    <property type="molecule type" value="Genomic_DNA"/>
</dbReference>
<evidence type="ECO:0000313" key="2">
    <source>
        <dbReference type="EMBL" id="EJZ87689.1"/>
    </source>
</evidence>
<dbReference type="PATRIC" id="fig|883077.3.peg.304"/>